<gene>
    <name evidence="1" type="ORF">AVEN_258799_1</name>
</gene>
<sequence>MAQILRDYINAHSDLNGVCRAEEPRKPHPRIMIYDVPPLSGDRGEQEARFLAQLERSNSFSEGTTKVIFRRKGRGEAQHWVISLDPAAFQSLGQSTRLQIIQISVFF</sequence>
<evidence type="ECO:0000313" key="1">
    <source>
        <dbReference type="EMBL" id="GBO28428.1"/>
    </source>
</evidence>
<organism evidence="1 2">
    <name type="scientific">Araneus ventricosus</name>
    <name type="common">Orbweaver spider</name>
    <name type="synonym">Epeira ventricosa</name>
    <dbReference type="NCBI Taxonomy" id="182803"/>
    <lineage>
        <taxon>Eukaryota</taxon>
        <taxon>Metazoa</taxon>
        <taxon>Ecdysozoa</taxon>
        <taxon>Arthropoda</taxon>
        <taxon>Chelicerata</taxon>
        <taxon>Arachnida</taxon>
        <taxon>Araneae</taxon>
        <taxon>Araneomorphae</taxon>
        <taxon>Entelegynae</taxon>
        <taxon>Araneoidea</taxon>
        <taxon>Araneidae</taxon>
        <taxon>Araneus</taxon>
    </lineage>
</organism>
<dbReference type="EMBL" id="BGPR01051485">
    <property type="protein sequence ID" value="GBO28428.1"/>
    <property type="molecule type" value="Genomic_DNA"/>
</dbReference>
<evidence type="ECO:0000313" key="2">
    <source>
        <dbReference type="Proteomes" id="UP000499080"/>
    </source>
</evidence>
<dbReference type="AlphaFoldDB" id="A0A4Y2VVM8"/>
<proteinExistence type="predicted"/>
<name>A0A4Y2VVM8_ARAVE</name>
<dbReference type="Proteomes" id="UP000499080">
    <property type="component" value="Unassembled WGS sequence"/>
</dbReference>
<comment type="caution">
    <text evidence="1">The sequence shown here is derived from an EMBL/GenBank/DDBJ whole genome shotgun (WGS) entry which is preliminary data.</text>
</comment>
<reference evidence="1 2" key="1">
    <citation type="journal article" date="2019" name="Sci. Rep.">
        <title>Orb-weaving spider Araneus ventricosus genome elucidates the spidroin gene catalogue.</title>
        <authorList>
            <person name="Kono N."/>
            <person name="Nakamura H."/>
            <person name="Ohtoshi R."/>
            <person name="Moran D.A.P."/>
            <person name="Shinohara A."/>
            <person name="Yoshida Y."/>
            <person name="Fujiwara M."/>
            <person name="Mori M."/>
            <person name="Tomita M."/>
            <person name="Arakawa K."/>
        </authorList>
    </citation>
    <scope>NUCLEOTIDE SEQUENCE [LARGE SCALE GENOMIC DNA]</scope>
</reference>
<accession>A0A4Y2VVM8</accession>
<protein>
    <submittedName>
        <fullName evidence="1">Uncharacterized protein</fullName>
    </submittedName>
</protein>
<keyword evidence="2" id="KW-1185">Reference proteome</keyword>